<organism evidence="1 2">
    <name type="scientific">Streptomyces labedae</name>
    <dbReference type="NCBI Taxonomy" id="285569"/>
    <lineage>
        <taxon>Bacteria</taxon>
        <taxon>Bacillati</taxon>
        <taxon>Actinomycetota</taxon>
        <taxon>Actinomycetes</taxon>
        <taxon>Kitasatosporales</taxon>
        <taxon>Streptomycetaceae</taxon>
        <taxon>Streptomyces</taxon>
    </lineage>
</organism>
<dbReference type="Proteomes" id="UP001500728">
    <property type="component" value="Unassembled WGS sequence"/>
</dbReference>
<reference evidence="2" key="1">
    <citation type="journal article" date="2019" name="Int. J. Syst. Evol. Microbiol.">
        <title>The Global Catalogue of Microorganisms (GCM) 10K type strain sequencing project: providing services to taxonomists for standard genome sequencing and annotation.</title>
        <authorList>
            <consortium name="The Broad Institute Genomics Platform"/>
            <consortium name="The Broad Institute Genome Sequencing Center for Infectious Disease"/>
            <person name="Wu L."/>
            <person name="Ma J."/>
        </authorList>
    </citation>
    <scope>NUCLEOTIDE SEQUENCE [LARGE SCALE GENOMIC DNA]</scope>
    <source>
        <strain evidence="2">JCM 9381</strain>
    </source>
</reference>
<proteinExistence type="predicted"/>
<sequence length="350" mass="38753">MVLRGHWVWQGRQEAVLGLSYILPMDSTAHVLGLIRRALDEFDDHPLEVSVRRAVRIASLIGDSHAAVRLGLDLQVTGGDPAQHRGDLERLMADPSRWESPDEPSPVTTAMRDYIRDRTKSDDPGMVMPQSLEEIEYLTRHLPSTQTSAGLEADFTLRQIAQRARLRTFSYLVAWERRFGYVSVNESIFGSYKAQVDKMLAEGVPDLVEKFTAVYRRMNEAAASDPDGAAGEELSHALTTCRRILEAVADHVLPPRSEPSESGNKLDRPAYRNRIFQFVKEASASRTTAEVTVALGKGLYDRYVALGELANKGVHASVALQAANLCALNTYILCGEILLLQQQTAAVNLP</sequence>
<evidence type="ECO:0000313" key="1">
    <source>
        <dbReference type="EMBL" id="GAA3264516.1"/>
    </source>
</evidence>
<keyword evidence="2" id="KW-1185">Reference proteome</keyword>
<name>A0ABP6R218_9ACTN</name>
<gene>
    <name evidence="1" type="ORF">GCM10010469_34190</name>
</gene>
<comment type="caution">
    <text evidence="1">The sequence shown here is derived from an EMBL/GenBank/DDBJ whole genome shotgun (WGS) entry which is preliminary data.</text>
</comment>
<dbReference type="EMBL" id="BAAAUW010000015">
    <property type="protein sequence ID" value="GAA3264516.1"/>
    <property type="molecule type" value="Genomic_DNA"/>
</dbReference>
<accession>A0ABP6R218</accession>
<protein>
    <submittedName>
        <fullName evidence="1">Uncharacterized protein</fullName>
    </submittedName>
</protein>
<evidence type="ECO:0000313" key="2">
    <source>
        <dbReference type="Proteomes" id="UP001500728"/>
    </source>
</evidence>